<sequence>MVRQVFRLREGRAASSSATALNRLGLNGSLRLLSSERHTTFVVARLLTDIDESYYVIQDGEEGVVFFAQERII</sequence>
<dbReference type="EMBL" id="VSRR010031327">
    <property type="protein sequence ID" value="MPC70555.1"/>
    <property type="molecule type" value="Genomic_DNA"/>
</dbReference>
<reference evidence="1 2" key="1">
    <citation type="submission" date="2019-05" db="EMBL/GenBank/DDBJ databases">
        <title>Another draft genome of Portunus trituberculatus and its Hox gene families provides insights of decapod evolution.</title>
        <authorList>
            <person name="Jeong J.-H."/>
            <person name="Song I."/>
            <person name="Kim S."/>
            <person name="Choi T."/>
            <person name="Kim D."/>
            <person name="Ryu S."/>
            <person name="Kim W."/>
        </authorList>
    </citation>
    <scope>NUCLEOTIDE SEQUENCE [LARGE SCALE GENOMIC DNA]</scope>
    <source>
        <tissue evidence="1">Muscle</tissue>
    </source>
</reference>
<dbReference type="AlphaFoldDB" id="A0A5B7HLU4"/>
<protein>
    <submittedName>
        <fullName evidence="1">Uncharacterized protein</fullName>
    </submittedName>
</protein>
<evidence type="ECO:0000313" key="1">
    <source>
        <dbReference type="EMBL" id="MPC70555.1"/>
    </source>
</evidence>
<comment type="caution">
    <text evidence="1">The sequence shown here is derived from an EMBL/GenBank/DDBJ whole genome shotgun (WGS) entry which is preliminary data.</text>
</comment>
<proteinExistence type="predicted"/>
<gene>
    <name evidence="1" type="ORF">E2C01_064807</name>
</gene>
<organism evidence="1 2">
    <name type="scientific">Portunus trituberculatus</name>
    <name type="common">Swimming crab</name>
    <name type="synonym">Neptunus trituberculatus</name>
    <dbReference type="NCBI Taxonomy" id="210409"/>
    <lineage>
        <taxon>Eukaryota</taxon>
        <taxon>Metazoa</taxon>
        <taxon>Ecdysozoa</taxon>
        <taxon>Arthropoda</taxon>
        <taxon>Crustacea</taxon>
        <taxon>Multicrustacea</taxon>
        <taxon>Malacostraca</taxon>
        <taxon>Eumalacostraca</taxon>
        <taxon>Eucarida</taxon>
        <taxon>Decapoda</taxon>
        <taxon>Pleocyemata</taxon>
        <taxon>Brachyura</taxon>
        <taxon>Eubrachyura</taxon>
        <taxon>Portunoidea</taxon>
        <taxon>Portunidae</taxon>
        <taxon>Portuninae</taxon>
        <taxon>Portunus</taxon>
    </lineage>
</organism>
<evidence type="ECO:0000313" key="2">
    <source>
        <dbReference type="Proteomes" id="UP000324222"/>
    </source>
</evidence>
<keyword evidence="2" id="KW-1185">Reference proteome</keyword>
<accession>A0A5B7HLU4</accession>
<name>A0A5B7HLU4_PORTR</name>
<dbReference type="Proteomes" id="UP000324222">
    <property type="component" value="Unassembled WGS sequence"/>
</dbReference>